<feature type="compositionally biased region" description="Basic and acidic residues" evidence="2">
    <location>
        <begin position="197"/>
        <end position="226"/>
    </location>
</feature>
<proteinExistence type="predicted"/>
<accession>A0A9W4WXA8</accession>
<evidence type="ECO:0000313" key="5">
    <source>
        <dbReference type="Proteomes" id="UP001153678"/>
    </source>
</evidence>
<evidence type="ECO:0000256" key="1">
    <source>
        <dbReference type="SAM" id="Coils"/>
    </source>
</evidence>
<name>A0A9W4WXA8_9GLOM</name>
<organism evidence="4 5">
    <name type="scientific">Funneliformis geosporum</name>
    <dbReference type="NCBI Taxonomy" id="1117311"/>
    <lineage>
        <taxon>Eukaryota</taxon>
        <taxon>Fungi</taxon>
        <taxon>Fungi incertae sedis</taxon>
        <taxon>Mucoromycota</taxon>
        <taxon>Glomeromycotina</taxon>
        <taxon>Glomeromycetes</taxon>
        <taxon>Glomerales</taxon>
        <taxon>Glomeraceae</taxon>
        <taxon>Funneliformis</taxon>
    </lineage>
</organism>
<keyword evidence="1" id="KW-0175">Coiled coil</keyword>
<gene>
    <name evidence="4" type="ORF">FWILDA_LOCUS12380</name>
</gene>
<keyword evidence="3" id="KW-1133">Transmembrane helix</keyword>
<evidence type="ECO:0000256" key="3">
    <source>
        <dbReference type="SAM" id="Phobius"/>
    </source>
</evidence>
<dbReference type="EMBL" id="CAMKVN010003988">
    <property type="protein sequence ID" value="CAI2186048.1"/>
    <property type="molecule type" value="Genomic_DNA"/>
</dbReference>
<evidence type="ECO:0000256" key="2">
    <source>
        <dbReference type="SAM" id="MobiDB-lite"/>
    </source>
</evidence>
<keyword evidence="3" id="KW-0472">Membrane</keyword>
<protein>
    <submittedName>
        <fullName evidence="4">16282_t:CDS:1</fullName>
    </submittedName>
</protein>
<keyword evidence="3" id="KW-0812">Transmembrane</keyword>
<feature type="compositionally biased region" description="Basic residues" evidence="2">
    <location>
        <begin position="145"/>
        <end position="154"/>
    </location>
</feature>
<comment type="caution">
    <text evidence="4">The sequence shown here is derived from an EMBL/GenBank/DDBJ whole genome shotgun (WGS) entry which is preliminary data.</text>
</comment>
<feature type="non-terminal residue" evidence="4">
    <location>
        <position position="1"/>
    </location>
</feature>
<dbReference type="AlphaFoldDB" id="A0A9W4WXA8"/>
<dbReference type="Proteomes" id="UP001153678">
    <property type="component" value="Unassembled WGS sequence"/>
</dbReference>
<reference evidence="4" key="1">
    <citation type="submission" date="2022-08" db="EMBL/GenBank/DDBJ databases">
        <authorList>
            <person name="Kallberg Y."/>
            <person name="Tangrot J."/>
            <person name="Rosling A."/>
        </authorList>
    </citation>
    <scope>NUCLEOTIDE SEQUENCE</scope>
    <source>
        <strain evidence="4">Wild A</strain>
    </source>
</reference>
<feature type="coiled-coil region" evidence="1">
    <location>
        <begin position="255"/>
        <end position="282"/>
    </location>
</feature>
<feature type="compositionally biased region" description="Low complexity" evidence="2">
    <location>
        <begin position="165"/>
        <end position="174"/>
    </location>
</feature>
<feature type="transmembrane region" description="Helical" evidence="3">
    <location>
        <begin position="232"/>
        <end position="251"/>
    </location>
</feature>
<feature type="region of interest" description="Disordered" evidence="2">
    <location>
        <begin position="145"/>
        <end position="226"/>
    </location>
</feature>
<sequence>GGHNLKTDCQTFANGFNKISGLRDIKEELKKCTSKSEYDAKKNNYIRQCEEALTGLSNNTSSSYIFVQELKELELEINQITQKMEENKKKAMSETDPVKKAVLIQSIEEDGLLLQQKYKKKQELANKFNFDPKKKVDNLIESMKKAIKKGKKKRTDGSGGGNHKNPNSSDANSSDSEDDYSSDDSNNGNGGGKLKNKLGEYTKELEKIPEPRELTDAEQENVEKESKQKEKMQLLVVLFLAGIGYYFFIYLNNKREEAKKEINLFVRKIKKVIKEKAEIEQEKPKKARGNAKKEIEDFAKIELQKKIREFNKKIDKTSAGELSSVINETNDFIIDIKVKRQGLH</sequence>
<keyword evidence="5" id="KW-1185">Reference proteome</keyword>
<evidence type="ECO:0000313" key="4">
    <source>
        <dbReference type="EMBL" id="CAI2186048.1"/>
    </source>
</evidence>